<feature type="region of interest" description="Disordered" evidence="11">
    <location>
        <begin position="192"/>
        <end position="213"/>
    </location>
</feature>
<name>A0AAW0ES22_9TRYP</name>
<evidence type="ECO:0000256" key="10">
    <source>
        <dbReference type="ARBA" id="ARBA00023170"/>
    </source>
</evidence>
<dbReference type="InterPro" id="IPR019009">
    <property type="entry name" value="SRP_receptor_beta_su"/>
</dbReference>
<comment type="caution">
    <text evidence="12">The sequence shown here is derived from an EMBL/GenBank/DDBJ whole genome shotgun (WGS) entry which is preliminary data.</text>
</comment>
<evidence type="ECO:0000256" key="8">
    <source>
        <dbReference type="ARBA" id="ARBA00023134"/>
    </source>
</evidence>
<gene>
    <name evidence="12" type="ORF">NESM_000529100</name>
</gene>
<evidence type="ECO:0000256" key="4">
    <source>
        <dbReference type="ARBA" id="ARBA00022692"/>
    </source>
</evidence>
<keyword evidence="4" id="KW-0812">Transmembrane</keyword>
<accession>A0AAW0ES22</accession>
<evidence type="ECO:0000256" key="9">
    <source>
        <dbReference type="ARBA" id="ARBA00023136"/>
    </source>
</evidence>
<sequence length="536" mass="55890">MTNFQTEPENATLADAIRFLMEMFVASSFPPLDDADADIGVPSEAEMTEGDELPDGLDNVWDESAASMDYAEAAFGDTDMALDGADVGLSDADVGLSDADVGLSDADVGLGGVNVASLAPHKLLGALAGLLGNAAVDPQLMQEAFSSVMSQLNNKEIAATASSGRAAIENAVRDGRLNMTVALQAIASMQQHAQQQQEEQQQPPPPPQLPNTTLVDTMLSPSASGSVVSFLRNVPATQWVLWVATLVLGYLAVRLLFGRLLYLSGVVGGGRRPRTTTVLLGLPDSGKTALYAQLVHQKVLLESRTSMRANSGLMHAAARHGRSSTAVGVKVVDCPGHPRLREAMLRAVAEAANVVVVIDSVSVQDGQQDGVAALAELLLGVLQSPEFYGVRRLVFACTKRDEVVSYASKAVRKLLEAAMVASIESRQNALGRVESVRDANNAVIARRGTRGGGGGGSGGGRRYLLSVDGADAAAEDAAPVHARLRGAGGGKAKSFSFDQLGIPVVFVDVSSRPNTAEHRYSVAALEAAVLGDVVSG</sequence>
<evidence type="ECO:0000313" key="13">
    <source>
        <dbReference type="Proteomes" id="UP001430356"/>
    </source>
</evidence>
<keyword evidence="9" id="KW-0472">Membrane</keyword>
<evidence type="ECO:0000256" key="7">
    <source>
        <dbReference type="ARBA" id="ARBA00022989"/>
    </source>
</evidence>
<keyword evidence="13" id="KW-1185">Reference proteome</keyword>
<keyword evidence="7" id="KW-1133">Transmembrane helix</keyword>
<keyword evidence="5" id="KW-0547">Nucleotide-binding</keyword>
<evidence type="ECO:0000256" key="3">
    <source>
        <dbReference type="ARBA" id="ARBA00020256"/>
    </source>
</evidence>
<dbReference type="SUPFAM" id="SSF52540">
    <property type="entry name" value="P-loop containing nucleoside triphosphate hydrolases"/>
    <property type="match status" value="1"/>
</dbReference>
<dbReference type="GO" id="GO:0005789">
    <property type="term" value="C:endoplasmic reticulum membrane"/>
    <property type="evidence" value="ECO:0007669"/>
    <property type="project" value="UniProtKB-SubCell"/>
</dbReference>
<keyword evidence="10" id="KW-0675">Receptor</keyword>
<evidence type="ECO:0000256" key="11">
    <source>
        <dbReference type="SAM" id="MobiDB-lite"/>
    </source>
</evidence>
<dbReference type="Proteomes" id="UP001430356">
    <property type="component" value="Unassembled WGS sequence"/>
</dbReference>
<evidence type="ECO:0000313" key="12">
    <source>
        <dbReference type="EMBL" id="KAK7195959.1"/>
    </source>
</evidence>
<dbReference type="Pfam" id="PF09439">
    <property type="entry name" value="SRPRB"/>
    <property type="match status" value="1"/>
</dbReference>
<evidence type="ECO:0000256" key="5">
    <source>
        <dbReference type="ARBA" id="ARBA00022741"/>
    </source>
</evidence>
<keyword evidence="12" id="KW-0648">Protein biosynthesis</keyword>
<comment type="subcellular location">
    <subcellularLocation>
        <location evidence="1">Endoplasmic reticulum membrane</location>
        <topology evidence="1">Single-pass membrane protein</topology>
    </subcellularLocation>
</comment>
<organism evidence="12 13">
    <name type="scientific">Novymonas esmeraldas</name>
    <dbReference type="NCBI Taxonomy" id="1808958"/>
    <lineage>
        <taxon>Eukaryota</taxon>
        <taxon>Discoba</taxon>
        <taxon>Euglenozoa</taxon>
        <taxon>Kinetoplastea</taxon>
        <taxon>Metakinetoplastina</taxon>
        <taxon>Trypanosomatida</taxon>
        <taxon>Trypanosomatidae</taxon>
        <taxon>Novymonas</taxon>
    </lineage>
</organism>
<dbReference type="GO" id="GO:0005525">
    <property type="term" value="F:GTP binding"/>
    <property type="evidence" value="ECO:0007669"/>
    <property type="project" value="UniProtKB-KW"/>
</dbReference>
<dbReference type="AlphaFoldDB" id="A0AAW0ES22"/>
<dbReference type="Gene3D" id="3.40.50.300">
    <property type="entry name" value="P-loop containing nucleotide triphosphate hydrolases"/>
    <property type="match status" value="1"/>
</dbReference>
<evidence type="ECO:0000256" key="6">
    <source>
        <dbReference type="ARBA" id="ARBA00022824"/>
    </source>
</evidence>
<dbReference type="GO" id="GO:0003746">
    <property type="term" value="F:translation elongation factor activity"/>
    <property type="evidence" value="ECO:0007669"/>
    <property type="project" value="UniProtKB-KW"/>
</dbReference>
<protein>
    <recommendedName>
        <fullName evidence="3">Signal recognition particle receptor subunit beta</fullName>
    </recommendedName>
</protein>
<keyword evidence="12" id="KW-0251">Elongation factor</keyword>
<reference evidence="12 13" key="1">
    <citation type="journal article" date="2021" name="MBio">
        <title>A New Model Trypanosomatid, Novymonas esmeraldas: Genomic Perception of Its 'Candidatus Pandoraea novymonadis' Endosymbiont.</title>
        <authorList>
            <person name="Zakharova A."/>
            <person name="Saura A."/>
            <person name="Butenko A."/>
            <person name="Podesvova L."/>
            <person name="Warmusova S."/>
            <person name="Kostygov A.Y."/>
            <person name="Nenarokova A."/>
            <person name="Lukes J."/>
            <person name="Opperdoes F.R."/>
            <person name="Yurchenko V."/>
        </authorList>
    </citation>
    <scope>NUCLEOTIDE SEQUENCE [LARGE SCALE GENOMIC DNA]</scope>
    <source>
        <strain evidence="12 13">E262AT.01</strain>
    </source>
</reference>
<keyword evidence="6" id="KW-0256">Endoplasmic reticulum</keyword>
<evidence type="ECO:0000256" key="1">
    <source>
        <dbReference type="ARBA" id="ARBA00004389"/>
    </source>
</evidence>
<proteinExistence type="inferred from homology"/>
<keyword evidence="8" id="KW-0342">GTP-binding</keyword>
<dbReference type="InterPro" id="IPR027417">
    <property type="entry name" value="P-loop_NTPase"/>
</dbReference>
<evidence type="ECO:0000256" key="2">
    <source>
        <dbReference type="ARBA" id="ARBA00005619"/>
    </source>
</evidence>
<dbReference type="EMBL" id="JAECZO010000065">
    <property type="protein sequence ID" value="KAK7195959.1"/>
    <property type="molecule type" value="Genomic_DNA"/>
</dbReference>
<feature type="compositionally biased region" description="Low complexity" evidence="11">
    <location>
        <begin position="192"/>
        <end position="201"/>
    </location>
</feature>
<comment type="similarity">
    <text evidence="2">Belongs to the SRP receptor beta subunit family.</text>
</comment>